<keyword evidence="2" id="KW-0472">Membrane</keyword>
<organism evidence="4 5">
    <name type="scientific">Hydrogenophaga electricum</name>
    <dbReference type="NCBI Taxonomy" id="1230953"/>
    <lineage>
        <taxon>Bacteria</taxon>
        <taxon>Pseudomonadati</taxon>
        <taxon>Pseudomonadota</taxon>
        <taxon>Betaproteobacteria</taxon>
        <taxon>Burkholderiales</taxon>
        <taxon>Comamonadaceae</taxon>
        <taxon>Hydrogenophaga</taxon>
    </lineage>
</organism>
<evidence type="ECO:0000313" key="4">
    <source>
        <dbReference type="EMBL" id="GLS14508.1"/>
    </source>
</evidence>
<reference evidence="5" key="1">
    <citation type="journal article" date="2019" name="Int. J. Syst. Evol. Microbiol.">
        <title>The Global Catalogue of Microorganisms (GCM) 10K type strain sequencing project: providing services to taxonomists for standard genome sequencing and annotation.</title>
        <authorList>
            <consortium name="The Broad Institute Genomics Platform"/>
            <consortium name="The Broad Institute Genome Sequencing Center for Infectious Disease"/>
            <person name="Wu L."/>
            <person name="Ma J."/>
        </authorList>
    </citation>
    <scope>NUCLEOTIDE SEQUENCE [LARGE SCALE GENOMIC DNA]</scope>
    <source>
        <strain evidence="5">NBRC 109341</strain>
    </source>
</reference>
<dbReference type="Gene3D" id="1.20.120.1220">
    <property type="match status" value="1"/>
</dbReference>
<keyword evidence="2" id="KW-1133">Transmembrane helix</keyword>
<dbReference type="RefSeq" id="WP_284307624.1">
    <property type="nucleotide sequence ID" value="NZ_BSPB01000012.1"/>
</dbReference>
<sequence length="173" mass="18026">MLAGLALFLLAVVVSDFGRRRVPNSLVLLGALGAIAALLLNQQPFGLGWRQALAGGGAAFGALLLVYAMGIMGAGDVKFAGALGLWTGLAPLPAIWIAATLLAAVHALVWLALHRLQVAPRLLRALSHPHGGPVQPPDPAPARQARHLPLAAYLAIAALGWMAWYRTATPLFS</sequence>
<accession>A0ABQ6C2D0</accession>
<evidence type="ECO:0000256" key="1">
    <source>
        <dbReference type="ARBA" id="ARBA00005801"/>
    </source>
</evidence>
<comment type="similarity">
    <text evidence="1">Belongs to the peptidase A24 family.</text>
</comment>
<name>A0ABQ6C2D0_9BURK</name>
<evidence type="ECO:0000313" key="5">
    <source>
        <dbReference type="Proteomes" id="UP001156903"/>
    </source>
</evidence>
<keyword evidence="2" id="KW-0812">Transmembrane</keyword>
<evidence type="ECO:0000256" key="2">
    <source>
        <dbReference type="SAM" id="Phobius"/>
    </source>
</evidence>
<dbReference type="PANTHER" id="PTHR30487">
    <property type="entry name" value="TYPE 4 PREPILIN-LIKE PROTEINS LEADER PEPTIDE-PROCESSING ENZYME"/>
    <property type="match status" value="1"/>
</dbReference>
<dbReference type="Proteomes" id="UP001156903">
    <property type="component" value="Unassembled WGS sequence"/>
</dbReference>
<feature type="transmembrane region" description="Helical" evidence="2">
    <location>
        <begin position="94"/>
        <end position="113"/>
    </location>
</feature>
<dbReference type="InterPro" id="IPR050882">
    <property type="entry name" value="Prepilin_peptidase/N-MTase"/>
</dbReference>
<dbReference type="Pfam" id="PF01478">
    <property type="entry name" value="Peptidase_A24"/>
    <property type="match status" value="1"/>
</dbReference>
<feature type="transmembrane region" description="Helical" evidence="2">
    <location>
        <begin position="53"/>
        <end position="74"/>
    </location>
</feature>
<protein>
    <recommendedName>
        <fullName evidence="3">Prepilin type IV endopeptidase peptidase domain-containing protein</fullName>
    </recommendedName>
</protein>
<dbReference type="PANTHER" id="PTHR30487:SF0">
    <property type="entry name" value="PREPILIN LEADER PEPTIDASE_N-METHYLTRANSFERASE-RELATED"/>
    <property type="match status" value="1"/>
</dbReference>
<keyword evidence="5" id="KW-1185">Reference proteome</keyword>
<feature type="transmembrane region" description="Helical" evidence="2">
    <location>
        <begin position="150"/>
        <end position="167"/>
    </location>
</feature>
<comment type="caution">
    <text evidence="4">The sequence shown here is derived from an EMBL/GenBank/DDBJ whole genome shotgun (WGS) entry which is preliminary data.</text>
</comment>
<feature type="domain" description="Prepilin type IV endopeptidase peptidase" evidence="3">
    <location>
        <begin position="5"/>
        <end position="107"/>
    </location>
</feature>
<evidence type="ECO:0000259" key="3">
    <source>
        <dbReference type="Pfam" id="PF01478"/>
    </source>
</evidence>
<dbReference type="InterPro" id="IPR000045">
    <property type="entry name" value="Prepilin_IV_endopep_pep"/>
</dbReference>
<dbReference type="EMBL" id="BSPB01000012">
    <property type="protein sequence ID" value="GLS14508.1"/>
    <property type="molecule type" value="Genomic_DNA"/>
</dbReference>
<feature type="transmembrane region" description="Helical" evidence="2">
    <location>
        <begin position="25"/>
        <end position="41"/>
    </location>
</feature>
<proteinExistence type="inferred from homology"/>
<gene>
    <name evidence="4" type="ORF">GCM10007935_19390</name>
</gene>